<dbReference type="SFLD" id="SFLDF00271">
    <property type="entry name" value="lipoyl_synthase"/>
    <property type="match status" value="1"/>
</dbReference>
<dbReference type="NCBIfam" id="TIGR00510">
    <property type="entry name" value="lipA"/>
    <property type="match status" value="1"/>
</dbReference>
<evidence type="ECO:0000256" key="1">
    <source>
        <dbReference type="ARBA" id="ARBA00022485"/>
    </source>
</evidence>
<evidence type="ECO:0000256" key="8">
    <source>
        <dbReference type="ARBA" id="ARBA00047326"/>
    </source>
</evidence>
<evidence type="ECO:0000259" key="10">
    <source>
        <dbReference type="PROSITE" id="PS51918"/>
    </source>
</evidence>
<proteinExistence type="inferred from homology"/>
<dbReference type="PROSITE" id="PS51918">
    <property type="entry name" value="RADICAL_SAM"/>
    <property type="match status" value="1"/>
</dbReference>
<dbReference type="GO" id="GO:0046872">
    <property type="term" value="F:metal ion binding"/>
    <property type="evidence" value="ECO:0007669"/>
    <property type="project" value="UniProtKB-KW"/>
</dbReference>
<dbReference type="GO" id="GO:0005737">
    <property type="term" value="C:cytoplasm"/>
    <property type="evidence" value="ECO:0007669"/>
    <property type="project" value="UniProtKB-SubCell"/>
</dbReference>
<dbReference type="InterPro" id="IPR013785">
    <property type="entry name" value="Aldolase_TIM"/>
</dbReference>
<comment type="similarity">
    <text evidence="9">Belongs to the radical SAM superfamily. Lipoyl synthase family.</text>
</comment>
<evidence type="ECO:0000256" key="5">
    <source>
        <dbReference type="ARBA" id="ARBA00022723"/>
    </source>
</evidence>
<dbReference type="EMBL" id="JACPSX010000040">
    <property type="protein sequence ID" value="MBI3013920.1"/>
    <property type="molecule type" value="Genomic_DNA"/>
</dbReference>
<comment type="cofactor">
    <cofactor evidence="9">
        <name>[4Fe-4S] cluster</name>
        <dbReference type="ChEBI" id="CHEBI:49883"/>
    </cofactor>
    <text evidence="9">Binds 2 [4Fe-4S] clusters per subunit. One cluster is coordinated with 3 cysteines and an exchangeable S-adenosyl-L-methionine.</text>
</comment>
<dbReference type="SUPFAM" id="SSF102114">
    <property type="entry name" value="Radical SAM enzymes"/>
    <property type="match status" value="1"/>
</dbReference>
<dbReference type="GO" id="GO:0009249">
    <property type="term" value="P:protein lipoylation"/>
    <property type="evidence" value="ECO:0007669"/>
    <property type="project" value="UniProtKB-UniRule"/>
</dbReference>
<evidence type="ECO:0000256" key="3">
    <source>
        <dbReference type="ARBA" id="ARBA00022679"/>
    </source>
</evidence>
<feature type="binding site" evidence="9">
    <location>
        <position position="280"/>
    </location>
    <ligand>
        <name>[4Fe-4S] cluster</name>
        <dbReference type="ChEBI" id="CHEBI:49883"/>
        <label>1</label>
    </ligand>
</feature>
<evidence type="ECO:0000256" key="4">
    <source>
        <dbReference type="ARBA" id="ARBA00022691"/>
    </source>
</evidence>
<dbReference type="PIRSF" id="PIRSF005963">
    <property type="entry name" value="Lipoyl_synth"/>
    <property type="match status" value="1"/>
</dbReference>
<keyword evidence="6 9" id="KW-0408">Iron</keyword>
<dbReference type="InterPro" id="IPR058240">
    <property type="entry name" value="rSAM_sf"/>
</dbReference>
<dbReference type="Proteomes" id="UP000741360">
    <property type="component" value="Unassembled WGS sequence"/>
</dbReference>
<dbReference type="GO" id="GO:0051539">
    <property type="term" value="F:4 iron, 4 sulfur cluster binding"/>
    <property type="evidence" value="ECO:0007669"/>
    <property type="project" value="UniProtKB-UniRule"/>
</dbReference>
<keyword evidence="4 9" id="KW-0949">S-adenosyl-L-methionine</keyword>
<feature type="binding site" evidence="9">
    <location>
        <position position="46"/>
    </location>
    <ligand>
        <name>[4Fe-4S] cluster</name>
        <dbReference type="ChEBI" id="CHEBI:49883"/>
        <label>1</label>
    </ligand>
</feature>
<dbReference type="GO" id="GO:0016992">
    <property type="term" value="F:lipoate synthase activity"/>
    <property type="evidence" value="ECO:0007669"/>
    <property type="project" value="UniProtKB-UniRule"/>
</dbReference>
<keyword evidence="2 9" id="KW-0963">Cytoplasm</keyword>
<evidence type="ECO:0000313" key="12">
    <source>
        <dbReference type="Proteomes" id="UP000741360"/>
    </source>
</evidence>
<comment type="catalytic activity">
    <reaction evidence="8 9">
        <text>[[Fe-S] cluster scaffold protein carrying a second [4Fe-4S](2+) cluster] + N(6)-octanoyl-L-lysyl-[protein] + 2 oxidized [2Fe-2S]-[ferredoxin] + 2 S-adenosyl-L-methionine + 4 H(+) = [[Fe-S] cluster scaffold protein] + N(6)-[(R)-dihydrolipoyl]-L-lysyl-[protein] + 4 Fe(3+) + 2 hydrogen sulfide + 2 5'-deoxyadenosine + 2 L-methionine + 2 reduced [2Fe-2S]-[ferredoxin]</text>
        <dbReference type="Rhea" id="RHEA:16585"/>
        <dbReference type="Rhea" id="RHEA-COMP:9928"/>
        <dbReference type="Rhea" id="RHEA-COMP:10000"/>
        <dbReference type="Rhea" id="RHEA-COMP:10001"/>
        <dbReference type="Rhea" id="RHEA-COMP:10475"/>
        <dbReference type="Rhea" id="RHEA-COMP:14568"/>
        <dbReference type="Rhea" id="RHEA-COMP:14569"/>
        <dbReference type="ChEBI" id="CHEBI:15378"/>
        <dbReference type="ChEBI" id="CHEBI:17319"/>
        <dbReference type="ChEBI" id="CHEBI:29034"/>
        <dbReference type="ChEBI" id="CHEBI:29919"/>
        <dbReference type="ChEBI" id="CHEBI:33722"/>
        <dbReference type="ChEBI" id="CHEBI:33737"/>
        <dbReference type="ChEBI" id="CHEBI:33738"/>
        <dbReference type="ChEBI" id="CHEBI:57844"/>
        <dbReference type="ChEBI" id="CHEBI:59789"/>
        <dbReference type="ChEBI" id="CHEBI:78809"/>
        <dbReference type="ChEBI" id="CHEBI:83100"/>
        <dbReference type="EC" id="2.8.1.8"/>
    </reaction>
</comment>
<dbReference type="NCBIfam" id="NF004019">
    <property type="entry name" value="PRK05481.1"/>
    <property type="match status" value="1"/>
</dbReference>
<dbReference type="Pfam" id="PF04055">
    <property type="entry name" value="Radical_SAM"/>
    <property type="match status" value="1"/>
</dbReference>
<comment type="pathway">
    <text evidence="9">Protein modification; protein lipoylation via endogenous pathway; protein N(6)-(lipoyl)lysine from octanoyl-[acyl-carrier-protein]: step 2/2.</text>
</comment>
<feature type="binding site" evidence="9">
    <location>
        <position position="71"/>
    </location>
    <ligand>
        <name>[4Fe-4S] cluster</name>
        <dbReference type="ChEBI" id="CHEBI:49883"/>
        <label>2</label>
        <note>4Fe-4S-S-AdoMet</note>
    </ligand>
</feature>
<feature type="binding site" evidence="9">
    <location>
        <position position="52"/>
    </location>
    <ligand>
        <name>[4Fe-4S] cluster</name>
        <dbReference type="ChEBI" id="CHEBI:49883"/>
        <label>1</label>
    </ligand>
</feature>
<dbReference type="SFLD" id="SFLDG01058">
    <property type="entry name" value="lipoyl_synthase_like"/>
    <property type="match status" value="1"/>
</dbReference>
<dbReference type="Gene3D" id="3.20.20.70">
    <property type="entry name" value="Aldolase class I"/>
    <property type="match status" value="1"/>
</dbReference>
<evidence type="ECO:0000256" key="7">
    <source>
        <dbReference type="ARBA" id="ARBA00023014"/>
    </source>
</evidence>
<keyword evidence="1 9" id="KW-0004">4Fe-4S</keyword>
<keyword evidence="7 9" id="KW-0411">Iron-sulfur</keyword>
<accession>A0A932GN44</accession>
<comment type="function">
    <text evidence="9">Catalyzes the radical-mediated insertion of two sulfur atoms into the C-6 and C-8 positions of the octanoyl moiety bound to the lipoyl domains of lipoate-dependent enzymes, thereby converting the octanoylated domains into lipoylated derivatives.</text>
</comment>
<dbReference type="EC" id="2.8.1.8" evidence="9"/>
<dbReference type="InterPro" id="IPR003698">
    <property type="entry name" value="Lipoyl_synth"/>
</dbReference>
<comment type="subcellular location">
    <subcellularLocation>
        <location evidence="9">Cytoplasm</location>
    </subcellularLocation>
</comment>
<keyword evidence="5 9" id="KW-0479">Metal-binding</keyword>
<dbReference type="PANTHER" id="PTHR10949">
    <property type="entry name" value="LIPOYL SYNTHASE"/>
    <property type="match status" value="1"/>
</dbReference>
<evidence type="ECO:0000313" key="11">
    <source>
        <dbReference type="EMBL" id="MBI3013920.1"/>
    </source>
</evidence>
<keyword evidence="3 9" id="KW-0808">Transferase</keyword>
<evidence type="ECO:0000256" key="9">
    <source>
        <dbReference type="HAMAP-Rule" id="MF_00206"/>
    </source>
</evidence>
<evidence type="ECO:0000256" key="6">
    <source>
        <dbReference type="ARBA" id="ARBA00023004"/>
    </source>
</evidence>
<gene>
    <name evidence="9 11" type="primary">lipA</name>
    <name evidence="11" type="ORF">HYY65_02380</name>
</gene>
<feature type="binding site" evidence="9">
    <location>
        <position position="41"/>
    </location>
    <ligand>
        <name>[4Fe-4S] cluster</name>
        <dbReference type="ChEBI" id="CHEBI:49883"/>
        <label>1</label>
    </ligand>
</feature>
<comment type="caution">
    <text evidence="11">The sequence shown here is derived from an EMBL/GenBank/DDBJ whole genome shotgun (WGS) entry which is preliminary data.</text>
</comment>
<protein>
    <recommendedName>
        <fullName evidence="9">Lipoyl synthase</fullName>
        <ecNumber evidence="9">2.8.1.8</ecNumber>
    </recommendedName>
    <alternativeName>
        <fullName evidence="9">Lip-syn</fullName>
        <shortName evidence="9">LS</shortName>
    </alternativeName>
    <alternativeName>
        <fullName evidence="9">Lipoate synthase</fullName>
    </alternativeName>
    <alternativeName>
        <fullName evidence="9">Lipoic acid synthase</fullName>
    </alternativeName>
    <alternativeName>
        <fullName evidence="9">Sulfur insertion protein LipA</fullName>
    </alternativeName>
</protein>
<dbReference type="AlphaFoldDB" id="A0A932GN44"/>
<sequence length="296" mass="33058">MTGCADSPVFPRKPPWLRVRVPSPEVLRRMKEDLGRLHTICEEARCPNLGECWSRGTATFLILNEICTRSCGFCAVKTGKPLPLDPTEPARVAESVRRMRLRFAVVTSVNRDDLPDGGARAFAETIRKIREVNPGCGVEVLIPDFRGSWEALRLVLEARPDVLGHNTETVPRLYRKARPSAKYERSLELLRQVKLFDPSQTSKSGIMLGLGETKEEVLAVMTDLHGVECDVLTVGQYLQPAREKLPVVRFVPPEEFNELKIAGEEMGFKRVVAGPLVRSSYHAEEHLQAAGAWTCS</sequence>
<organism evidence="11 12">
    <name type="scientific">Tectimicrobiota bacterium</name>
    <dbReference type="NCBI Taxonomy" id="2528274"/>
    <lineage>
        <taxon>Bacteria</taxon>
        <taxon>Pseudomonadati</taxon>
        <taxon>Nitrospinota/Tectimicrobiota group</taxon>
        <taxon>Candidatus Tectimicrobiota</taxon>
    </lineage>
</organism>
<dbReference type="HAMAP" id="MF_00206">
    <property type="entry name" value="Lipoyl_synth"/>
    <property type="match status" value="1"/>
</dbReference>
<reference evidence="11" key="1">
    <citation type="submission" date="2020-07" db="EMBL/GenBank/DDBJ databases">
        <title>Huge and variable diversity of episymbiotic CPR bacteria and DPANN archaea in groundwater ecosystems.</title>
        <authorList>
            <person name="He C.Y."/>
            <person name="Keren R."/>
            <person name="Whittaker M."/>
            <person name="Farag I.F."/>
            <person name="Doudna J."/>
            <person name="Cate J.H.D."/>
            <person name="Banfield J.F."/>
        </authorList>
    </citation>
    <scope>NUCLEOTIDE SEQUENCE</scope>
    <source>
        <strain evidence="11">NC_groundwater_717_Ag_S-0.2um_59_8</strain>
    </source>
</reference>
<evidence type="ECO:0000256" key="2">
    <source>
        <dbReference type="ARBA" id="ARBA00022490"/>
    </source>
</evidence>
<dbReference type="FunFam" id="3.20.20.70:FF:000040">
    <property type="entry name" value="Lipoyl synthase"/>
    <property type="match status" value="1"/>
</dbReference>
<feature type="binding site" evidence="9">
    <location>
        <position position="67"/>
    </location>
    <ligand>
        <name>[4Fe-4S] cluster</name>
        <dbReference type="ChEBI" id="CHEBI:49883"/>
        <label>2</label>
        <note>4Fe-4S-S-AdoMet</note>
    </ligand>
</feature>
<dbReference type="InterPro" id="IPR006638">
    <property type="entry name" value="Elp3/MiaA/NifB-like_rSAM"/>
</dbReference>
<dbReference type="PANTHER" id="PTHR10949:SF0">
    <property type="entry name" value="LIPOYL SYNTHASE, MITOCHONDRIAL"/>
    <property type="match status" value="1"/>
</dbReference>
<feature type="domain" description="Radical SAM core" evidence="10">
    <location>
        <begin position="53"/>
        <end position="269"/>
    </location>
</feature>
<dbReference type="InterPro" id="IPR007197">
    <property type="entry name" value="rSAM"/>
</dbReference>
<dbReference type="SFLD" id="SFLDS00029">
    <property type="entry name" value="Radical_SAM"/>
    <property type="match status" value="1"/>
</dbReference>
<dbReference type="NCBIfam" id="NF009544">
    <property type="entry name" value="PRK12928.1"/>
    <property type="match status" value="1"/>
</dbReference>
<dbReference type="SMART" id="SM00729">
    <property type="entry name" value="Elp3"/>
    <property type="match status" value="1"/>
</dbReference>
<name>A0A932GN44_UNCTE</name>
<feature type="binding site" evidence="9">
    <location>
        <position position="74"/>
    </location>
    <ligand>
        <name>[4Fe-4S] cluster</name>
        <dbReference type="ChEBI" id="CHEBI:49883"/>
        <label>2</label>
        <note>4Fe-4S-S-AdoMet</note>
    </ligand>
</feature>